<evidence type="ECO:0000313" key="1">
    <source>
        <dbReference type="EMBL" id="NYY96662.1"/>
    </source>
</evidence>
<protein>
    <submittedName>
        <fullName evidence="1">DUF3892 domain-containing protein</fullName>
    </submittedName>
</protein>
<reference evidence="2 3" key="1">
    <citation type="journal article" date="2017" name="Syst. Appl. Microbiol.">
        <title>Soybeans inoculated with root zone soils of Canadian native legumes harbour diverse and novel Bradyrhizobium spp. that possess agricultural potential.</title>
        <authorList>
            <person name="Bromfield E.S.P."/>
            <person name="Cloutier S."/>
            <person name="Tambong J.T."/>
            <person name="Tran Thi T.V."/>
        </authorList>
    </citation>
    <scope>NUCLEOTIDE SEQUENCE [LARGE SCALE GENOMIC DNA]</scope>
    <source>
        <strain evidence="2 3">323S2</strain>
    </source>
</reference>
<dbReference type="Proteomes" id="UP000564836">
    <property type="component" value="Plasmid pBb323S2a"/>
</dbReference>
<gene>
    <name evidence="2" type="ORF">G6321_00002050</name>
    <name evidence="1" type="ORF">G6321_52940</name>
</gene>
<reference evidence="2 3" key="3">
    <citation type="journal article" date="2022" name="Int. J. Syst. Evol. Microbiol.">
        <title>Strains of Bradyrhizobium barranii sp. nov. associated with legumes native to Canada are symbionts of soybeans and belong to different subspecies (subsp. barranii subsp. nov. and subsp. apii subsp. nov.) and symbiovars (sv. glycinearum and sv. septentrionale).</title>
        <authorList>
            <person name="Bromfield E.S.P."/>
            <person name="Cloutier S."/>
            <person name="Wasai-Hara S."/>
            <person name="Minamisawa K."/>
        </authorList>
    </citation>
    <scope>NUCLEOTIDE SEQUENCE [LARGE SCALE GENOMIC DNA]</scope>
    <source>
        <strain evidence="2 3">323S2</strain>
        <plasmid evidence="3">pBb323S2a</plasmid>
    </source>
</reference>
<reference evidence="1" key="2">
    <citation type="submission" date="2020-06" db="EMBL/GenBank/DDBJ databases">
        <title>Whole Genome Sequence of Bradyrhizobium sp. Strain 323S2.</title>
        <authorList>
            <person name="Bromfield E.S.P."/>
        </authorList>
    </citation>
    <scope>NUCLEOTIDE SEQUENCE [LARGE SCALE GENOMIC DNA]</scope>
    <source>
        <strain evidence="1">323S2</strain>
    </source>
</reference>
<keyword evidence="2" id="KW-0614">Plasmid</keyword>
<sequence>MADVLVTCITKPHPTSPHEHITELGNPRENWKWSRERVIASIEAKTNTFYTRDPRTGKRADIGVVRPQGRPAYVRTYADGVWNDNLLAMDQCPL</sequence>
<accession>A0A7Z0TWJ8</accession>
<evidence type="ECO:0000313" key="2">
    <source>
        <dbReference type="EMBL" id="UGX89566.1"/>
    </source>
</evidence>
<dbReference type="EMBL" id="CP088278">
    <property type="protein sequence ID" value="UGX89566.1"/>
    <property type="molecule type" value="Genomic_DNA"/>
</dbReference>
<geneLocation type="plasmid" evidence="2 3">
    <name>pBb323S2a</name>
</geneLocation>
<organism evidence="1">
    <name type="scientific">Bradyrhizobium barranii subsp. barranii</name>
    <dbReference type="NCBI Taxonomy" id="2823807"/>
    <lineage>
        <taxon>Bacteria</taxon>
        <taxon>Pseudomonadati</taxon>
        <taxon>Pseudomonadota</taxon>
        <taxon>Alphaproteobacteria</taxon>
        <taxon>Hyphomicrobiales</taxon>
        <taxon>Nitrobacteraceae</taxon>
        <taxon>Bradyrhizobium</taxon>
        <taxon>Bradyrhizobium barranii</taxon>
    </lineage>
</organism>
<dbReference type="AlphaFoldDB" id="A0A7Z0TWJ8"/>
<name>A0A7Z0TWJ8_9BRAD</name>
<proteinExistence type="predicted"/>
<dbReference type="EMBL" id="JACBFH010000004">
    <property type="protein sequence ID" value="NYY96662.1"/>
    <property type="molecule type" value="Genomic_DNA"/>
</dbReference>
<evidence type="ECO:0000313" key="3">
    <source>
        <dbReference type="Proteomes" id="UP000564836"/>
    </source>
</evidence>
<dbReference type="RefSeq" id="WP_166354040.1">
    <property type="nucleotide sequence ID" value="NZ_CP049700.1"/>
</dbReference>
<dbReference type="InterPro" id="IPR024997">
    <property type="entry name" value="DUF3892"/>
</dbReference>
<dbReference type="Pfam" id="PF13031">
    <property type="entry name" value="DUF3892"/>
    <property type="match status" value="1"/>
</dbReference>